<evidence type="ECO:0000313" key="10">
    <source>
        <dbReference type="Proteomes" id="UP000581408"/>
    </source>
</evidence>
<dbReference type="InterPro" id="IPR007561">
    <property type="entry name" value="Cell_div_SepF/SepF-rel"/>
</dbReference>
<dbReference type="GO" id="GO:0000917">
    <property type="term" value="P:division septum assembly"/>
    <property type="evidence" value="ECO:0007669"/>
    <property type="project" value="UniProtKB-KW"/>
</dbReference>
<dbReference type="InterPro" id="IPR023052">
    <property type="entry name" value="Cell_div_SepF"/>
</dbReference>
<evidence type="ECO:0000256" key="5">
    <source>
        <dbReference type="HAMAP-Rule" id="MF_01197"/>
    </source>
</evidence>
<evidence type="ECO:0000256" key="6">
    <source>
        <dbReference type="SAM" id="MobiDB-lite"/>
    </source>
</evidence>
<feature type="region of interest" description="Disordered" evidence="6">
    <location>
        <begin position="35"/>
        <end position="56"/>
    </location>
</feature>
<accession>A0A838CIH0</accession>
<protein>
    <recommendedName>
        <fullName evidence="5">Cell division protein SepF</fullName>
    </recommendedName>
</protein>
<evidence type="ECO:0000256" key="1">
    <source>
        <dbReference type="ARBA" id="ARBA00022618"/>
    </source>
</evidence>
<comment type="caution">
    <text evidence="8">The sequence shown here is derived from an EMBL/GenBank/DDBJ whole genome shotgun (WGS) entry which is preliminary data.</text>
</comment>
<dbReference type="AlphaFoldDB" id="A0A7H0K927"/>
<dbReference type="GO" id="GO:0005737">
    <property type="term" value="C:cytoplasm"/>
    <property type="evidence" value="ECO:0007669"/>
    <property type="project" value="UniProtKB-SubCell"/>
</dbReference>
<evidence type="ECO:0000256" key="4">
    <source>
        <dbReference type="ARBA" id="ARBA00044936"/>
    </source>
</evidence>
<comment type="similarity">
    <text evidence="5">Belongs to the SepF family.</text>
</comment>
<keyword evidence="2 5" id="KW-0717">Septation</keyword>
<proteinExistence type="inferred from homology"/>
<dbReference type="Proteomes" id="UP000581408">
    <property type="component" value="Unassembled WGS sequence"/>
</dbReference>
<dbReference type="EMBL" id="JABFEE010000002">
    <property type="protein sequence ID" value="MBA1834682.1"/>
    <property type="molecule type" value="Genomic_DNA"/>
</dbReference>
<comment type="function">
    <text evidence="4 5">Cell division protein that is part of the divisome complex and is recruited early to the Z-ring. Probably stimulates Z-ring formation, perhaps through the cross-linking of FtsZ protofilaments. Its function overlaps with FtsA.</text>
</comment>
<comment type="subcellular location">
    <subcellularLocation>
        <location evidence="5">Cytoplasm</location>
    </subcellularLocation>
    <text evidence="5">Localizes to the division site, in a FtsZ-dependent manner.</text>
</comment>
<keyword evidence="3 5" id="KW-0131">Cell cycle</keyword>
<sequence>MSFFDSAKDFFGLGPVDHGEDDAYYDDPQYAPGAAAGAAAGSTAYDRVERPERPSRVERAAIGERREPLREPARPSYRATTHIVTAAPRNYNDAKEIGEPFRDGDAVVMDLTDLDTADAKRIVDFAAGLCFALRGNMHNLSRGSESRKRVFAIVPENARVEKEDLKRAAGLR</sequence>
<organism evidence="8 9">
    <name type="scientific">Corynebacterium wankanglinii</name>
    <dbReference type="NCBI Taxonomy" id="2735136"/>
    <lineage>
        <taxon>Bacteria</taxon>
        <taxon>Bacillati</taxon>
        <taxon>Actinomycetota</taxon>
        <taxon>Actinomycetes</taxon>
        <taxon>Mycobacteriales</taxon>
        <taxon>Corynebacteriaceae</taxon>
        <taxon>Corynebacterium</taxon>
    </lineage>
</organism>
<evidence type="ECO:0000256" key="2">
    <source>
        <dbReference type="ARBA" id="ARBA00023210"/>
    </source>
</evidence>
<evidence type="ECO:0000256" key="3">
    <source>
        <dbReference type="ARBA" id="ARBA00023306"/>
    </source>
</evidence>
<dbReference type="EMBL" id="JABFED010000002">
    <property type="protein sequence ID" value="MBA1837248.1"/>
    <property type="molecule type" value="Genomic_DNA"/>
</dbReference>
<evidence type="ECO:0000313" key="9">
    <source>
        <dbReference type="Proteomes" id="UP000577408"/>
    </source>
</evidence>
<dbReference type="Pfam" id="PF04472">
    <property type="entry name" value="SepF"/>
    <property type="match status" value="1"/>
</dbReference>
<comment type="subunit">
    <text evidence="5">Homodimer. Interacts with FtsZ.</text>
</comment>
<dbReference type="Gene3D" id="3.30.110.150">
    <property type="entry name" value="SepF-like protein"/>
    <property type="match status" value="1"/>
</dbReference>
<keyword evidence="9" id="KW-1185">Reference proteome</keyword>
<dbReference type="PANTHER" id="PTHR35798:SF1">
    <property type="entry name" value="CELL DIVISION PROTEIN SEPF"/>
    <property type="match status" value="1"/>
</dbReference>
<dbReference type="RefSeq" id="WP_181191943.1">
    <property type="nucleotide sequence ID" value="NZ_JABFED010000002.1"/>
</dbReference>
<keyword evidence="5" id="KW-0963">Cytoplasm</keyword>
<dbReference type="HAMAP" id="MF_01197">
    <property type="entry name" value="SepF"/>
    <property type="match status" value="1"/>
</dbReference>
<gene>
    <name evidence="5 8" type="primary">sepF</name>
    <name evidence="8" type="ORF">HMA55_04910</name>
    <name evidence="7" type="ORF">HMC16_02880</name>
</gene>
<evidence type="ECO:0000313" key="7">
    <source>
        <dbReference type="EMBL" id="MBA1834682.1"/>
    </source>
</evidence>
<keyword evidence="1 5" id="KW-0132">Cell division</keyword>
<accession>A0A7H0K927</accession>
<dbReference type="Proteomes" id="UP000577408">
    <property type="component" value="Unassembled WGS sequence"/>
</dbReference>
<feature type="compositionally biased region" description="Basic and acidic residues" evidence="6">
    <location>
        <begin position="46"/>
        <end position="56"/>
    </location>
</feature>
<dbReference type="PANTHER" id="PTHR35798">
    <property type="entry name" value="CELL DIVISION PROTEIN SEPF"/>
    <property type="match status" value="1"/>
</dbReference>
<name>A0A7H0K927_9CORY</name>
<dbReference type="GO" id="GO:0043093">
    <property type="term" value="P:FtsZ-dependent cytokinesis"/>
    <property type="evidence" value="ECO:0007669"/>
    <property type="project" value="UniProtKB-UniRule"/>
</dbReference>
<reference evidence="9 10" key="1">
    <citation type="submission" date="2020-05" db="EMBL/GenBank/DDBJ databases">
        <title>Descriptions of Corynebacterium xxxx sp. nov., Corynebacterium yyyy sp. nov. and Corynebacterium zzzz sp. nov.</title>
        <authorList>
            <person name="Zhang G."/>
        </authorList>
    </citation>
    <scope>NUCLEOTIDE SEQUENCE [LARGE SCALE GENOMIC DNA]</scope>
    <source>
        <strain evidence="9">zg-913</strain>
        <strain evidence="8">Zg-913</strain>
        <strain evidence="7">Zg-915</strain>
        <strain evidence="10">zg-915</strain>
    </source>
</reference>
<dbReference type="InterPro" id="IPR038594">
    <property type="entry name" value="SepF-like_sf"/>
</dbReference>
<evidence type="ECO:0000313" key="8">
    <source>
        <dbReference type="EMBL" id="MBA1837248.1"/>
    </source>
</evidence>
<feature type="compositionally biased region" description="Low complexity" evidence="6">
    <location>
        <begin position="35"/>
        <end position="45"/>
    </location>
</feature>